<sequence>MAAIAFVGCAMGSSALFAHHVPGHHGSDIAECDCPPGVELASDAWVRLLPPTQPNTAAYMTLRNLTDADLHIIAAESPAARVTELHDHVQDAEGVMRMREVDAIVIPAHGKVELKPGGLHVMLIDMVEPLQQGQHVPITLYVEGFQDLHLHAPVQHAGSGAGHDHHHDHHGHSH</sequence>
<dbReference type="Proteomes" id="UP000005289">
    <property type="component" value="Chromosome"/>
</dbReference>
<evidence type="ECO:0000313" key="3">
    <source>
        <dbReference type="Proteomes" id="UP000005289"/>
    </source>
</evidence>
<dbReference type="InterPro" id="IPR058248">
    <property type="entry name" value="Lxx211020-like"/>
</dbReference>
<feature type="compositionally biased region" description="Basic residues" evidence="1">
    <location>
        <begin position="164"/>
        <end position="174"/>
    </location>
</feature>
<dbReference type="EMBL" id="CP007029">
    <property type="protein sequence ID" value="AHE97087.1"/>
    <property type="molecule type" value="Genomic_DNA"/>
</dbReference>
<dbReference type="AlphaFoldDB" id="W0DIJ8"/>
<dbReference type="InterPro" id="IPR036182">
    <property type="entry name" value="PCuAC_sf"/>
</dbReference>
<keyword evidence="3" id="KW-1185">Reference proteome</keyword>
<dbReference type="STRING" id="713585.THITH_00985"/>
<dbReference type="KEGG" id="tti:THITH_00985"/>
<proteinExistence type="predicted"/>
<protein>
    <recommendedName>
        <fullName evidence="4">Copper chaperone PCu(A)C</fullName>
    </recommendedName>
</protein>
<dbReference type="PANTHER" id="PTHR36302:SF1">
    <property type="entry name" value="COPPER CHAPERONE PCU(A)C"/>
    <property type="match status" value="1"/>
</dbReference>
<evidence type="ECO:0008006" key="4">
    <source>
        <dbReference type="Google" id="ProtNLM"/>
    </source>
</evidence>
<organism evidence="2 3">
    <name type="scientific">Thioalkalivibrio paradoxus ARh 1</name>
    <dbReference type="NCBI Taxonomy" id="713585"/>
    <lineage>
        <taxon>Bacteria</taxon>
        <taxon>Pseudomonadati</taxon>
        <taxon>Pseudomonadota</taxon>
        <taxon>Gammaproteobacteria</taxon>
        <taxon>Chromatiales</taxon>
        <taxon>Ectothiorhodospiraceae</taxon>
        <taxon>Thioalkalivibrio</taxon>
    </lineage>
</organism>
<dbReference type="Gene3D" id="2.60.40.1890">
    <property type="entry name" value="PCu(A)C copper chaperone"/>
    <property type="match status" value="1"/>
</dbReference>
<feature type="region of interest" description="Disordered" evidence="1">
    <location>
        <begin position="155"/>
        <end position="174"/>
    </location>
</feature>
<dbReference type="HOGENOM" id="CLU_100939_0_4_6"/>
<dbReference type="InterPro" id="IPR007410">
    <property type="entry name" value="LpqE-like"/>
</dbReference>
<dbReference type="SUPFAM" id="SSF110087">
    <property type="entry name" value="DR1885-like metal-binding protein"/>
    <property type="match status" value="1"/>
</dbReference>
<gene>
    <name evidence="2" type="ORF">THITH_00985</name>
</gene>
<reference evidence="2 3" key="1">
    <citation type="submission" date="2013-12" db="EMBL/GenBank/DDBJ databases">
        <authorList>
            <consortium name="DOE Joint Genome Institute"/>
            <person name="Muyzer G."/>
            <person name="Huntemann M."/>
            <person name="Han J."/>
            <person name="Chen A."/>
            <person name="Kyrpides N."/>
            <person name="Mavromatis K."/>
            <person name="Markowitz V."/>
            <person name="Palaniappan K."/>
            <person name="Ivanova N."/>
            <person name="Schaumberg A."/>
            <person name="Pati A."/>
            <person name="Liolios K."/>
            <person name="Nordberg H.P."/>
            <person name="Cantor M.N."/>
            <person name="Hua S.X."/>
            <person name="Woyke T."/>
        </authorList>
    </citation>
    <scope>NUCLEOTIDE SEQUENCE [LARGE SCALE GENOMIC DNA]</scope>
    <source>
        <strain evidence="2 3">ARh 1</strain>
    </source>
</reference>
<accession>W0DIJ8</accession>
<dbReference type="Pfam" id="PF04314">
    <property type="entry name" value="PCuAC"/>
    <property type="match status" value="1"/>
</dbReference>
<evidence type="ECO:0000313" key="2">
    <source>
        <dbReference type="EMBL" id="AHE97087.1"/>
    </source>
</evidence>
<dbReference type="PANTHER" id="PTHR36302">
    <property type="entry name" value="BLR7088 PROTEIN"/>
    <property type="match status" value="1"/>
</dbReference>
<name>W0DIJ8_9GAMM</name>
<evidence type="ECO:0000256" key="1">
    <source>
        <dbReference type="SAM" id="MobiDB-lite"/>
    </source>
</evidence>